<evidence type="ECO:0000313" key="6">
    <source>
        <dbReference type="EMBL" id="PVD28656.1"/>
    </source>
</evidence>
<keyword evidence="2 5" id="KW-0853">WD repeat</keyword>
<evidence type="ECO:0000256" key="1">
    <source>
        <dbReference type="ARBA" id="ARBA00004123"/>
    </source>
</evidence>
<organism evidence="6 7">
    <name type="scientific">Pomacea canaliculata</name>
    <name type="common">Golden apple snail</name>
    <dbReference type="NCBI Taxonomy" id="400727"/>
    <lineage>
        <taxon>Eukaryota</taxon>
        <taxon>Metazoa</taxon>
        <taxon>Spiralia</taxon>
        <taxon>Lophotrochozoa</taxon>
        <taxon>Mollusca</taxon>
        <taxon>Gastropoda</taxon>
        <taxon>Caenogastropoda</taxon>
        <taxon>Architaenioglossa</taxon>
        <taxon>Ampullarioidea</taxon>
        <taxon>Ampullariidae</taxon>
        <taxon>Pomacea</taxon>
    </lineage>
</organism>
<feature type="repeat" description="WD" evidence="5">
    <location>
        <begin position="206"/>
        <end position="228"/>
    </location>
</feature>
<protein>
    <submittedName>
        <fullName evidence="6">Uncharacterized protein</fullName>
    </submittedName>
</protein>
<sequence length="340" mass="37510">MQQSHVFATGSWDDEENKVCMWHLKWDTNNSTVLEEEGPQGEPQLLCEAQHAGDVTDMNFLTQEHIAVASSTGTVVLYHYNAKTQYIEPVKRWAELHTSGGTPCPCTCVGTWADDIIVTGGEDGRITLLSPGHNAAVRILDKADSCTINGIMFLKQSEIVTVNSYGQLKLFDLRQNSDSPVQIFSATEDHLPLLCVDKHPGQAHIVATGGQDGMLTVWDLRQHRFPMTLLEAHTSSMWEVHFHPYHAEHIFTCSEDGSLWHWDGSALPSVITMKDIESGSNNEGHHTPWLGLDASRNKLEITSILPSKSLPVNSLNIDGSVLVCGTDSETIYSVNLPQLG</sequence>
<keyword evidence="7" id="KW-1185">Reference proteome</keyword>
<dbReference type="PANTHER" id="PTHR22652:SF0">
    <property type="entry name" value="NUCLEOPORIN NUP43"/>
    <property type="match status" value="1"/>
</dbReference>
<dbReference type="SMART" id="SM00320">
    <property type="entry name" value="WD40"/>
    <property type="match status" value="5"/>
</dbReference>
<dbReference type="InterPro" id="IPR001680">
    <property type="entry name" value="WD40_rpt"/>
</dbReference>
<dbReference type="STRING" id="400727.A0A2T7P5H4"/>
<dbReference type="EMBL" id="PZQS01000006">
    <property type="protein sequence ID" value="PVD28656.1"/>
    <property type="molecule type" value="Genomic_DNA"/>
</dbReference>
<dbReference type="InterPro" id="IPR036322">
    <property type="entry name" value="WD40_repeat_dom_sf"/>
</dbReference>
<comment type="subcellular location">
    <subcellularLocation>
        <location evidence="1">Nucleus</location>
    </subcellularLocation>
</comment>
<dbReference type="SUPFAM" id="SSF50978">
    <property type="entry name" value="WD40 repeat-like"/>
    <property type="match status" value="1"/>
</dbReference>
<dbReference type="OrthoDB" id="9890280at2759"/>
<reference evidence="6 7" key="1">
    <citation type="submission" date="2018-04" db="EMBL/GenBank/DDBJ databases">
        <title>The genome of golden apple snail Pomacea canaliculata provides insight into stress tolerance and invasive adaptation.</title>
        <authorList>
            <person name="Liu C."/>
            <person name="Liu B."/>
            <person name="Ren Y."/>
            <person name="Zhang Y."/>
            <person name="Wang H."/>
            <person name="Li S."/>
            <person name="Jiang F."/>
            <person name="Yin L."/>
            <person name="Zhang G."/>
            <person name="Qian W."/>
            <person name="Fan W."/>
        </authorList>
    </citation>
    <scope>NUCLEOTIDE SEQUENCE [LARGE SCALE GENOMIC DNA]</scope>
    <source>
        <strain evidence="6">SZHN2017</strain>
        <tissue evidence="6">Muscle</tissue>
    </source>
</reference>
<evidence type="ECO:0000256" key="4">
    <source>
        <dbReference type="ARBA" id="ARBA00023242"/>
    </source>
</evidence>
<comment type="caution">
    <text evidence="6">The sequence shown here is derived from an EMBL/GenBank/DDBJ whole genome shotgun (WGS) entry which is preliminary data.</text>
</comment>
<feature type="repeat" description="WD" evidence="5">
    <location>
        <begin position="230"/>
        <end position="263"/>
    </location>
</feature>
<dbReference type="PROSITE" id="PS50082">
    <property type="entry name" value="WD_REPEATS_2"/>
    <property type="match status" value="2"/>
</dbReference>
<evidence type="ECO:0000256" key="3">
    <source>
        <dbReference type="ARBA" id="ARBA00022737"/>
    </source>
</evidence>
<evidence type="ECO:0000313" key="7">
    <source>
        <dbReference type="Proteomes" id="UP000245119"/>
    </source>
</evidence>
<gene>
    <name evidence="6" type="ORF">C0Q70_11250</name>
</gene>
<dbReference type="PANTHER" id="PTHR22652">
    <property type="entry name" value="NUCLEOPORIN NUP43"/>
    <property type="match status" value="1"/>
</dbReference>
<dbReference type="FunFam" id="2.130.10.10:FF:000249">
    <property type="entry name" value="nucleoporin Nup43"/>
    <property type="match status" value="1"/>
</dbReference>
<dbReference type="Pfam" id="PF00400">
    <property type="entry name" value="WD40"/>
    <property type="match status" value="2"/>
</dbReference>
<name>A0A2T7P5H4_POMCA</name>
<dbReference type="Gene3D" id="2.130.10.10">
    <property type="entry name" value="YVTN repeat-like/Quinoprotein amine dehydrogenase"/>
    <property type="match status" value="1"/>
</dbReference>
<evidence type="ECO:0000256" key="5">
    <source>
        <dbReference type="PROSITE-ProRule" id="PRU00221"/>
    </source>
</evidence>
<dbReference type="GO" id="GO:0031080">
    <property type="term" value="C:nuclear pore outer ring"/>
    <property type="evidence" value="ECO:0007669"/>
    <property type="project" value="TreeGrafter"/>
</dbReference>
<proteinExistence type="predicted"/>
<keyword evidence="4" id="KW-0539">Nucleus</keyword>
<keyword evidence="3" id="KW-0677">Repeat</keyword>
<evidence type="ECO:0000256" key="2">
    <source>
        <dbReference type="ARBA" id="ARBA00022574"/>
    </source>
</evidence>
<accession>A0A2T7P5H4</accession>
<dbReference type="Proteomes" id="UP000245119">
    <property type="component" value="Linkage Group LG6"/>
</dbReference>
<dbReference type="InterPro" id="IPR015943">
    <property type="entry name" value="WD40/YVTN_repeat-like_dom_sf"/>
</dbReference>
<dbReference type="AlphaFoldDB" id="A0A2T7P5H4"/>